<proteinExistence type="inferred from homology"/>
<dbReference type="InterPro" id="IPR053750">
    <property type="entry name" value="PDCD10_Homolog"/>
</dbReference>
<keyword evidence="5" id="KW-1003">Cell membrane</keyword>
<feature type="domain" description="Programmed cell death protein 10 dimerisation" evidence="12">
    <location>
        <begin position="150"/>
        <end position="172"/>
    </location>
</feature>
<evidence type="ECO:0000256" key="7">
    <source>
        <dbReference type="ARBA" id="ARBA00022657"/>
    </source>
</evidence>
<dbReference type="Gene3D" id="1.20.120.1950">
    <property type="match status" value="1"/>
</dbReference>
<dbReference type="Gene3D" id="1.10.12.70">
    <property type="match status" value="1"/>
</dbReference>
<dbReference type="AlphaFoldDB" id="A0A8D3BFH8"/>
<dbReference type="Proteomes" id="UP000694558">
    <property type="component" value="Chromosome 3"/>
</dbReference>
<keyword evidence="6" id="KW-0963">Cytoplasm</keyword>
<dbReference type="Pfam" id="PF20929">
    <property type="entry name" value="PDCD10_N"/>
    <property type="match status" value="1"/>
</dbReference>
<dbReference type="GO" id="GO:0005886">
    <property type="term" value="C:plasma membrane"/>
    <property type="evidence" value="ECO:0007669"/>
    <property type="project" value="UniProtKB-SubCell"/>
</dbReference>
<dbReference type="GO" id="GO:0006915">
    <property type="term" value="P:apoptotic process"/>
    <property type="evidence" value="ECO:0007669"/>
    <property type="project" value="UniProtKB-KW"/>
</dbReference>
<evidence type="ECO:0000313" key="13">
    <source>
        <dbReference type="Ensembl" id="ENSSMAP00000033383.2"/>
    </source>
</evidence>
<evidence type="ECO:0000256" key="2">
    <source>
        <dbReference type="ARBA" id="ARBA00004413"/>
    </source>
</evidence>
<evidence type="ECO:0000256" key="9">
    <source>
        <dbReference type="ARBA" id="ARBA00023034"/>
    </source>
</evidence>
<evidence type="ECO:0000256" key="10">
    <source>
        <dbReference type="ARBA" id="ARBA00023136"/>
    </source>
</evidence>
<dbReference type="Pfam" id="PF06840">
    <property type="entry name" value="PDC10_C"/>
    <property type="match status" value="1"/>
</dbReference>
<keyword evidence="11" id="KW-0812">Transmembrane</keyword>
<dbReference type="GO" id="GO:0090443">
    <property type="term" value="C:FAR/SIN/STRIPAK complex"/>
    <property type="evidence" value="ECO:0007669"/>
    <property type="project" value="TreeGrafter"/>
</dbReference>
<dbReference type="InterPro" id="IPR009652">
    <property type="entry name" value="PDCD10"/>
</dbReference>
<evidence type="ECO:0000256" key="6">
    <source>
        <dbReference type="ARBA" id="ARBA00022490"/>
    </source>
</evidence>
<evidence type="ECO:0000256" key="3">
    <source>
        <dbReference type="ARBA" id="ARBA00004496"/>
    </source>
</evidence>
<dbReference type="GO" id="GO:0001525">
    <property type="term" value="P:angiogenesis"/>
    <property type="evidence" value="ECO:0007669"/>
    <property type="project" value="UniProtKB-KW"/>
</dbReference>
<dbReference type="PANTHER" id="PTHR13250:SF1">
    <property type="entry name" value="PROGRAMMED CELL DEATH PROTEIN 10"/>
    <property type="match status" value="1"/>
</dbReference>
<feature type="transmembrane region" description="Helical" evidence="11">
    <location>
        <begin position="62"/>
        <end position="82"/>
    </location>
</feature>
<name>A0A8D3BFH8_SCOMX</name>
<evidence type="ECO:0000256" key="8">
    <source>
        <dbReference type="ARBA" id="ARBA00022703"/>
    </source>
</evidence>
<keyword evidence="7" id="KW-0037">Angiogenesis</keyword>
<dbReference type="InterPro" id="IPR046409">
    <property type="entry name" value="PDC10_dimerisation_sf"/>
</dbReference>
<dbReference type="GO" id="GO:0000139">
    <property type="term" value="C:Golgi membrane"/>
    <property type="evidence" value="ECO:0007669"/>
    <property type="project" value="UniProtKB-SubCell"/>
</dbReference>
<evidence type="ECO:0000256" key="5">
    <source>
        <dbReference type="ARBA" id="ARBA00022475"/>
    </source>
</evidence>
<dbReference type="GeneTree" id="ENSGT00390000017913"/>
<evidence type="ECO:0000259" key="12">
    <source>
        <dbReference type="Pfam" id="PF20929"/>
    </source>
</evidence>
<dbReference type="GO" id="GO:1903358">
    <property type="term" value="P:regulation of Golgi organization"/>
    <property type="evidence" value="ECO:0007669"/>
    <property type="project" value="TreeGrafter"/>
</dbReference>
<dbReference type="PANTHER" id="PTHR13250">
    <property type="entry name" value="TF-1 CELL APOPTOSIS RELATED PROTEIN-15"/>
    <property type="match status" value="1"/>
</dbReference>
<reference evidence="13" key="1">
    <citation type="submission" date="2023-05" db="EMBL/GenBank/DDBJ databases">
        <title>High-quality long-read genome of Scophthalmus maximus.</title>
        <authorList>
            <person name="Lien S."/>
            <person name="Martinez P."/>
        </authorList>
    </citation>
    <scope>NUCLEOTIDE SEQUENCE [LARGE SCALE GENOMIC DNA]</scope>
</reference>
<evidence type="ECO:0000256" key="4">
    <source>
        <dbReference type="ARBA" id="ARBA00009181"/>
    </source>
</evidence>
<evidence type="ECO:0000313" key="14">
    <source>
        <dbReference type="Proteomes" id="UP000694558"/>
    </source>
</evidence>
<keyword evidence="10 11" id="KW-0472">Membrane</keyword>
<evidence type="ECO:0000256" key="1">
    <source>
        <dbReference type="ARBA" id="ARBA00004255"/>
    </source>
</evidence>
<reference evidence="13" key="2">
    <citation type="submission" date="2025-08" db="UniProtKB">
        <authorList>
            <consortium name="Ensembl"/>
        </authorList>
    </citation>
    <scope>IDENTIFICATION</scope>
</reference>
<organism evidence="13 14">
    <name type="scientific">Scophthalmus maximus</name>
    <name type="common">Turbot</name>
    <name type="synonym">Psetta maxima</name>
    <dbReference type="NCBI Taxonomy" id="52904"/>
    <lineage>
        <taxon>Eukaryota</taxon>
        <taxon>Metazoa</taxon>
        <taxon>Chordata</taxon>
        <taxon>Craniata</taxon>
        <taxon>Vertebrata</taxon>
        <taxon>Euteleostomi</taxon>
        <taxon>Actinopterygii</taxon>
        <taxon>Neopterygii</taxon>
        <taxon>Teleostei</taxon>
        <taxon>Neoteleostei</taxon>
        <taxon>Acanthomorphata</taxon>
        <taxon>Carangaria</taxon>
        <taxon>Pleuronectiformes</taxon>
        <taxon>Pleuronectoidei</taxon>
        <taxon>Scophthalmidae</taxon>
        <taxon>Scophthalmus</taxon>
    </lineage>
</organism>
<comment type="subcellular location">
    <subcellularLocation>
        <location evidence="2">Cell membrane</location>
        <topology evidence="2">Peripheral membrane protein</topology>
        <orientation evidence="2">Cytoplasmic side</orientation>
    </subcellularLocation>
    <subcellularLocation>
        <location evidence="3">Cytoplasm</location>
    </subcellularLocation>
    <subcellularLocation>
        <location evidence="1">Golgi apparatus membrane</location>
        <topology evidence="1">Peripheral membrane protein</topology>
        <orientation evidence="1">Cytoplasmic side</orientation>
    </subcellularLocation>
</comment>
<dbReference type="Ensembl" id="ENSSMAT00000033804.2">
    <property type="protein sequence ID" value="ENSSMAP00000033383.2"/>
    <property type="gene ID" value="ENSSMAG00000020433.2"/>
</dbReference>
<accession>A0A8D3BFH8</accession>
<evidence type="ECO:0000256" key="11">
    <source>
        <dbReference type="SAM" id="Phobius"/>
    </source>
</evidence>
<keyword evidence="9" id="KW-0333">Golgi apparatus</keyword>
<comment type="similarity">
    <text evidence="4">Belongs to the PDCD10 family.</text>
</comment>
<keyword evidence="8" id="KW-0053">Apoptosis</keyword>
<keyword evidence="11" id="KW-1133">Transmembrane helix</keyword>
<protein>
    <submittedName>
        <fullName evidence="13">Programmed cell death 10a</fullName>
    </submittedName>
</protein>
<gene>
    <name evidence="13" type="primary">LOC118299290</name>
</gene>
<sequence length="329" mass="38321">SLISQYRLRGPEDTFTQYFRFFPTENTDEQSHCNNTVLQYLQVAWFVCTFCRIIFPDRREALISVCVCVFVCFGLCFPLRFVSVCYYLQLEQVNLSAAQTLRAAFIKVSLLTFHGNVRPVHIPFLGGESFNFSSTDKHCDNLHLYFVCLKAEKENPGLTQDLIIKILERKNLKINYSESLLRMAADDVEEFMIDRREPEFQELNERARALKHVLSTIPDEINDRVGFLPTIKDIASAIKELLDTVNTVFRKYQYPNRRALEQQKKEFVKYSKRFSDTLKTYFNDGKAMNVFVSANRLIHQTNMILQAFKTVGSGSANQLNLLRMRRPRD</sequence>
<dbReference type="GO" id="GO:0019901">
    <property type="term" value="F:protein kinase binding"/>
    <property type="evidence" value="ECO:0007669"/>
    <property type="project" value="TreeGrafter"/>
</dbReference>
<dbReference type="InterPro" id="IPR048288">
    <property type="entry name" value="PDCD10_N"/>
</dbReference>